<keyword evidence="2" id="KW-0812">Transmembrane</keyword>
<evidence type="ECO:0000256" key="1">
    <source>
        <dbReference type="SAM" id="MobiDB-lite"/>
    </source>
</evidence>
<evidence type="ECO:0000313" key="3">
    <source>
        <dbReference type="EMBL" id="KKY25526.1"/>
    </source>
</evidence>
<reference evidence="3 4" key="1">
    <citation type="submission" date="2015-05" db="EMBL/GenBank/DDBJ databases">
        <title>Distinctive expansion of gene families associated with plant cell wall degradation and secondary metabolism in the genomes of grapevine trunk pathogens.</title>
        <authorList>
            <person name="Lawrence D.P."/>
            <person name="Travadon R."/>
            <person name="Rolshausen P.E."/>
            <person name="Baumgartner K."/>
        </authorList>
    </citation>
    <scope>NUCLEOTIDE SEQUENCE [LARGE SCALE GENOMIC DNA]</scope>
    <source>
        <strain evidence="3">UCRPC4</strain>
    </source>
</reference>
<protein>
    <submittedName>
        <fullName evidence="3">Putative ww rsp5 wwp</fullName>
    </submittedName>
</protein>
<keyword evidence="4" id="KW-1185">Reference proteome</keyword>
<organism evidence="3 4">
    <name type="scientific">Phaeomoniella chlamydospora</name>
    <name type="common">Phaeoacremonium chlamydosporum</name>
    <dbReference type="NCBI Taxonomy" id="158046"/>
    <lineage>
        <taxon>Eukaryota</taxon>
        <taxon>Fungi</taxon>
        <taxon>Dikarya</taxon>
        <taxon>Ascomycota</taxon>
        <taxon>Pezizomycotina</taxon>
        <taxon>Eurotiomycetes</taxon>
        <taxon>Chaetothyriomycetidae</taxon>
        <taxon>Phaeomoniellales</taxon>
        <taxon>Phaeomoniellaceae</taxon>
        <taxon>Phaeomoniella</taxon>
    </lineage>
</organism>
<evidence type="ECO:0000313" key="4">
    <source>
        <dbReference type="Proteomes" id="UP000053317"/>
    </source>
</evidence>
<feature type="compositionally biased region" description="Basic and acidic residues" evidence="1">
    <location>
        <begin position="32"/>
        <end position="45"/>
    </location>
</feature>
<reference evidence="3 4" key="2">
    <citation type="submission" date="2015-05" db="EMBL/GenBank/DDBJ databases">
        <authorList>
            <person name="Morales-Cruz A."/>
            <person name="Amrine K.C."/>
            <person name="Cantu D."/>
        </authorList>
    </citation>
    <scope>NUCLEOTIDE SEQUENCE [LARGE SCALE GENOMIC DNA]</scope>
    <source>
        <strain evidence="3">UCRPC4</strain>
    </source>
</reference>
<comment type="caution">
    <text evidence="3">The sequence shown here is derived from an EMBL/GenBank/DDBJ whole genome shotgun (WGS) entry which is preliminary data.</text>
</comment>
<dbReference type="EMBL" id="LCWF01000041">
    <property type="protein sequence ID" value="KKY25526.1"/>
    <property type="molecule type" value="Genomic_DNA"/>
</dbReference>
<gene>
    <name evidence="3" type="ORF">UCRPC4_g01790</name>
</gene>
<accession>A0A0G2ETP7</accession>
<dbReference type="AlphaFoldDB" id="A0A0G2ETP7"/>
<evidence type="ECO:0000256" key="2">
    <source>
        <dbReference type="SAM" id="Phobius"/>
    </source>
</evidence>
<proteinExistence type="predicted"/>
<keyword evidence="2" id="KW-1133">Transmembrane helix</keyword>
<feature type="region of interest" description="Disordered" evidence="1">
    <location>
        <begin position="1"/>
        <end position="66"/>
    </location>
</feature>
<sequence length="185" mass="20928">MARKPHSRDDIIAAESDPDDDHVQPQLPPRPSGKDSSDDKAEGSHKFGRKLKDKLTGTTHEQRVEERRIREEQEIEMYRRHMMLRNAMQQAFETGTPQLIGKDKTGRDVYIEPPRGGLFDQRSGVYGYNPYSQGPYQQNRNSRYIPYPTPTSAYNRPYYGGYGYGMGLPLMGGLVGGALLGGLMF</sequence>
<keyword evidence="2" id="KW-0472">Membrane</keyword>
<dbReference type="OrthoDB" id="2367685at2759"/>
<dbReference type="Proteomes" id="UP000053317">
    <property type="component" value="Unassembled WGS sequence"/>
</dbReference>
<feature type="transmembrane region" description="Helical" evidence="2">
    <location>
        <begin position="162"/>
        <end position="184"/>
    </location>
</feature>
<name>A0A0G2ETP7_PHACM</name>